<dbReference type="InterPro" id="IPR047618">
    <property type="entry name" value="QOR-like"/>
</dbReference>
<keyword evidence="7" id="KW-1185">Reference proteome</keyword>
<dbReference type="GO" id="GO:0070402">
    <property type="term" value="F:NADPH binding"/>
    <property type="evidence" value="ECO:0007669"/>
    <property type="project" value="TreeGrafter"/>
</dbReference>
<keyword evidence="2" id="KW-0560">Oxidoreductase</keyword>
<evidence type="ECO:0000313" key="6">
    <source>
        <dbReference type="EMBL" id="KDQ15575.1"/>
    </source>
</evidence>
<accession>A0A067MLG4</accession>
<evidence type="ECO:0000256" key="1">
    <source>
        <dbReference type="ARBA" id="ARBA00022857"/>
    </source>
</evidence>
<dbReference type="GO" id="GO:0003960">
    <property type="term" value="F:quinone reductase (NADPH) activity"/>
    <property type="evidence" value="ECO:0007669"/>
    <property type="project" value="InterPro"/>
</dbReference>
<dbReference type="GO" id="GO:0008270">
    <property type="term" value="F:zinc ion binding"/>
    <property type="evidence" value="ECO:0007669"/>
    <property type="project" value="InterPro"/>
</dbReference>
<feature type="domain" description="Enoyl reductase (ER)" evidence="5">
    <location>
        <begin position="20"/>
        <end position="340"/>
    </location>
</feature>
<dbReference type="FunCoup" id="A0A067MLG4">
    <property type="interactions" value="367"/>
</dbReference>
<dbReference type="Proteomes" id="UP000027195">
    <property type="component" value="Unassembled WGS sequence"/>
</dbReference>
<dbReference type="Pfam" id="PF00107">
    <property type="entry name" value="ADH_zinc_N"/>
    <property type="match status" value="1"/>
</dbReference>
<dbReference type="SMART" id="SM00829">
    <property type="entry name" value="PKS_ER"/>
    <property type="match status" value="1"/>
</dbReference>
<evidence type="ECO:0000256" key="4">
    <source>
        <dbReference type="ARBA" id="ARBA00070796"/>
    </source>
</evidence>
<keyword evidence="1" id="KW-0521">NADP</keyword>
<evidence type="ECO:0000259" key="5">
    <source>
        <dbReference type="SMART" id="SM00829"/>
    </source>
</evidence>
<dbReference type="Pfam" id="PF08240">
    <property type="entry name" value="ADH_N"/>
    <property type="match status" value="1"/>
</dbReference>
<sequence>MASNLNLPATMKAIQIQKTGGIDVIELRDVPVPVPKENEVLIKVEYAGINYIDTYFRSGLYPVPLPFTLGQEASGRLLSFPSSAAILDSEDYKRRGYALGDRIAAYSGGSLAEYVAVPWVVTAKLPDAVDSRTAAAVVVGGLTALTAIREAYEVKKGDWVLVHAAAGGLGLALCQLASQAGAHVIGTTSSPEKAALAKENGAEHVILYTKQNIVDSVLELTKGEGVHGIFDGVGKDTWEDNFKVARRKGTIVSIGNASGAVPPFAPLKLSPKNLKLVRPNMGNYVTTAQEMDTFAGELFNLVSRGAFKVKIHGEYEFSAEGVQKAQEDITGRGTTGKLIVKVA</sequence>
<dbReference type="FunFam" id="3.40.50.720:FF:000053">
    <property type="entry name" value="Quinone oxidoreductase 1"/>
    <property type="match status" value="1"/>
</dbReference>
<dbReference type="EMBL" id="KL198031">
    <property type="protein sequence ID" value="KDQ15575.1"/>
    <property type="molecule type" value="Genomic_DNA"/>
</dbReference>
<dbReference type="SUPFAM" id="SSF50129">
    <property type="entry name" value="GroES-like"/>
    <property type="match status" value="1"/>
</dbReference>
<dbReference type="InterPro" id="IPR036291">
    <property type="entry name" value="NAD(P)-bd_dom_sf"/>
</dbReference>
<evidence type="ECO:0000256" key="2">
    <source>
        <dbReference type="ARBA" id="ARBA00023002"/>
    </source>
</evidence>
<dbReference type="STRING" id="930990.A0A067MLG4"/>
<dbReference type="OrthoDB" id="48317at2759"/>
<protein>
    <recommendedName>
        <fullName evidence="4">Probable quinone oxidoreductase</fullName>
    </recommendedName>
    <alternativeName>
        <fullName evidence="3">NADPH:quinone reductase</fullName>
    </alternativeName>
</protein>
<dbReference type="PANTHER" id="PTHR48106">
    <property type="entry name" value="QUINONE OXIDOREDUCTASE PIG3-RELATED"/>
    <property type="match status" value="1"/>
</dbReference>
<dbReference type="InParanoid" id="A0A067MLG4"/>
<dbReference type="SUPFAM" id="SSF51735">
    <property type="entry name" value="NAD(P)-binding Rossmann-fold domains"/>
    <property type="match status" value="1"/>
</dbReference>
<dbReference type="AlphaFoldDB" id="A0A067MLG4"/>
<dbReference type="CDD" id="cd05286">
    <property type="entry name" value="QOR2"/>
    <property type="match status" value="1"/>
</dbReference>
<dbReference type="HOGENOM" id="CLU_026673_3_1_1"/>
<dbReference type="InterPro" id="IPR011032">
    <property type="entry name" value="GroES-like_sf"/>
</dbReference>
<dbReference type="InterPro" id="IPR013149">
    <property type="entry name" value="ADH-like_C"/>
</dbReference>
<dbReference type="GO" id="GO:0035925">
    <property type="term" value="F:mRNA 3'-UTR AU-rich region binding"/>
    <property type="evidence" value="ECO:0007669"/>
    <property type="project" value="TreeGrafter"/>
</dbReference>
<organism evidence="6 7">
    <name type="scientific">Botryobasidium botryosum (strain FD-172 SS1)</name>
    <dbReference type="NCBI Taxonomy" id="930990"/>
    <lineage>
        <taxon>Eukaryota</taxon>
        <taxon>Fungi</taxon>
        <taxon>Dikarya</taxon>
        <taxon>Basidiomycota</taxon>
        <taxon>Agaricomycotina</taxon>
        <taxon>Agaricomycetes</taxon>
        <taxon>Cantharellales</taxon>
        <taxon>Botryobasidiaceae</taxon>
        <taxon>Botryobasidium</taxon>
    </lineage>
</organism>
<reference evidence="7" key="1">
    <citation type="journal article" date="2014" name="Proc. Natl. Acad. Sci. U.S.A.">
        <title>Extensive sampling of basidiomycete genomes demonstrates inadequacy of the white-rot/brown-rot paradigm for wood decay fungi.</title>
        <authorList>
            <person name="Riley R."/>
            <person name="Salamov A.A."/>
            <person name="Brown D.W."/>
            <person name="Nagy L.G."/>
            <person name="Floudas D."/>
            <person name="Held B.W."/>
            <person name="Levasseur A."/>
            <person name="Lombard V."/>
            <person name="Morin E."/>
            <person name="Otillar R."/>
            <person name="Lindquist E.A."/>
            <person name="Sun H."/>
            <person name="LaButti K.M."/>
            <person name="Schmutz J."/>
            <person name="Jabbour D."/>
            <person name="Luo H."/>
            <person name="Baker S.E."/>
            <person name="Pisabarro A.G."/>
            <person name="Walton J.D."/>
            <person name="Blanchette R.A."/>
            <person name="Henrissat B."/>
            <person name="Martin F."/>
            <person name="Cullen D."/>
            <person name="Hibbett D.S."/>
            <person name="Grigoriev I.V."/>
        </authorList>
    </citation>
    <scope>NUCLEOTIDE SEQUENCE [LARGE SCALE GENOMIC DNA]</scope>
    <source>
        <strain evidence="7">FD-172 SS1</strain>
    </source>
</reference>
<proteinExistence type="predicted"/>
<dbReference type="Gene3D" id="3.40.50.720">
    <property type="entry name" value="NAD(P)-binding Rossmann-like Domain"/>
    <property type="match status" value="1"/>
</dbReference>
<dbReference type="GO" id="GO:0005829">
    <property type="term" value="C:cytosol"/>
    <property type="evidence" value="ECO:0007669"/>
    <property type="project" value="TreeGrafter"/>
</dbReference>
<dbReference type="InterPro" id="IPR020843">
    <property type="entry name" value="ER"/>
</dbReference>
<evidence type="ECO:0000313" key="7">
    <source>
        <dbReference type="Proteomes" id="UP000027195"/>
    </source>
</evidence>
<dbReference type="PANTHER" id="PTHR48106:SF13">
    <property type="entry name" value="QUINONE OXIDOREDUCTASE-RELATED"/>
    <property type="match status" value="1"/>
</dbReference>
<dbReference type="PROSITE" id="PS01162">
    <property type="entry name" value="QOR_ZETA_CRYSTAL"/>
    <property type="match status" value="1"/>
</dbReference>
<dbReference type="Gene3D" id="3.90.180.10">
    <property type="entry name" value="Medium-chain alcohol dehydrogenases, catalytic domain"/>
    <property type="match status" value="1"/>
</dbReference>
<name>A0A067MLG4_BOTB1</name>
<dbReference type="InterPro" id="IPR013154">
    <property type="entry name" value="ADH-like_N"/>
</dbReference>
<dbReference type="InterPro" id="IPR002364">
    <property type="entry name" value="Quin_OxRdtase/zeta-crystal_CS"/>
</dbReference>
<gene>
    <name evidence="6" type="ORF">BOTBODRAFT_173676</name>
</gene>
<evidence type="ECO:0000256" key="3">
    <source>
        <dbReference type="ARBA" id="ARBA00043088"/>
    </source>
</evidence>